<evidence type="ECO:0008006" key="4">
    <source>
        <dbReference type="Google" id="ProtNLM"/>
    </source>
</evidence>
<sequence length="241" mass="26986">MVLRSNRLRLHVGVSRVHRWLALIIGVQLLLWFASGLIMSVLPIDRVRGEHIVDRASLATLDQGRARAPLDIVLRQVAAPVREVRYRMLAGREVAEVEMADGSVQIHDAETASAIPPVNAAMARAVAVRAYRGKSAPPSVRAVTSASTEYKGVLPAWRIDFPDQDSTRVYIAQNSGRIVAVRNGTWRLYDFFWGLHIMDWKNHEDFNTPWLIGFAGGGLALAIAGSALLYFRWPRKRRRKS</sequence>
<reference evidence="2 3" key="1">
    <citation type="submission" date="2018-08" db="EMBL/GenBank/DDBJ databases">
        <title>Sphingobium sp. EO9.</title>
        <authorList>
            <person name="Park Y."/>
            <person name="Kim K.H."/>
            <person name="Jeon C.O."/>
        </authorList>
    </citation>
    <scope>NUCLEOTIDE SEQUENCE [LARGE SCALE GENOMIC DNA]</scope>
    <source>
        <strain evidence="2 3">EO9</strain>
    </source>
</reference>
<evidence type="ECO:0000313" key="2">
    <source>
        <dbReference type="EMBL" id="RJG57055.1"/>
    </source>
</evidence>
<accession>A0A418YWS2</accession>
<dbReference type="InterPro" id="IPR005625">
    <property type="entry name" value="PepSY-ass_TM"/>
</dbReference>
<name>A0A418YWS2_9SPHN</name>
<keyword evidence="1" id="KW-1133">Transmembrane helix</keyword>
<dbReference type="OrthoDB" id="9806195at2"/>
<feature type="transmembrane region" description="Helical" evidence="1">
    <location>
        <begin position="20"/>
        <end position="42"/>
    </location>
</feature>
<keyword evidence="1" id="KW-0472">Membrane</keyword>
<keyword evidence="1" id="KW-0812">Transmembrane</keyword>
<protein>
    <recommendedName>
        <fullName evidence="4">PepSY domain-containing protein</fullName>
    </recommendedName>
</protein>
<dbReference type="Pfam" id="PF03929">
    <property type="entry name" value="PepSY_TM"/>
    <property type="match status" value="1"/>
</dbReference>
<proteinExistence type="predicted"/>
<organism evidence="2 3">
    <name type="scientific">Sphingobium terrigena</name>
    <dbReference type="NCBI Taxonomy" id="2304063"/>
    <lineage>
        <taxon>Bacteria</taxon>
        <taxon>Pseudomonadati</taxon>
        <taxon>Pseudomonadota</taxon>
        <taxon>Alphaproteobacteria</taxon>
        <taxon>Sphingomonadales</taxon>
        <taxon>Sphingomonadaceae</taxon>
        <taxon>Sphingobium</taxon>
    </lineage>
</organism>
<dbReference type="AlphaFoldDB" id="A0A418YWS2"/>
<comment type="caution">
    <text evidence="2">The sequence shown here is derived from an EMBL/GenBank/DDBJ whole genome shotgun (WGS) entry which is preliminary data.</text>
</comment>
<feature type="transmembrane region" description="Helical" evidence="1">
    <location>
        <begin position="210"/>
        <end position="231"/>
    </location>
</feature>
<keyword evidence="3" id="KW-1185">Reference proteome</keyword>
<dbReference type="EMBL" id="QVRA01000002">
    <property type="protein sequence ID" value="RJG57055.1"/>
    <property type="molecule type" value="Genomic_DNA"/>
</dbReference>
<dbReference type="Proteomes" id="UP000283469">
    <property type="component" value="Unassembled WGS sequence"/>
</dbReference>
<evidence type="ECO:0000313" key="3">
    <source>
        <dbReference type="Proteomes" id="UP000283469"/>
    </source>
</evidence>
<evidence type="ECO:0000256" key="1">
    <source>
        <dbReference type="SAM" id="Phobius"/>
    </source>
</evidence>
<gene>
    <name evidence="2" type="ORF">D0Z70_02175</name>
</gene>